<dbReference type="Gene3D" id="3.40.50.1820">
    <property type="entry name" value="alpha/beta hydrolase"/>
    <property type="match status" value="1"/>
</dbReference>
<comment type="caution">
    <text evidence="4">The sequence shown here is derived from an EMBL/GenBank/DDBJ whole genome shotgun (WGS) entry which is preliminary data.</text>
</comment>
<evidence type="ECO:0000256" key="1">
    <source>
        <dbReference type="SAM" id="MobiDB-lite"/>
    </source>
</evidence>
<evidence type="ECO:0000313" key="5">
    <source>
        <dbReference type="Proteomes" id="UP000030143"/>
    </source>
</evidence>
<dbReference type="VEuPathDB" id="FungiDB:PEXP_022880"/>
<keyword evidence="5" id="KW-1185">Reference proteome</keyword>
<sequence>MRTSTIGLWALTAGLAAAKTCYNVTVEVPVTARNGVFDNINTPQTNFDATSFVLSATKQGRNLSETALSGYATVSGHYNISTQYCMPKNAGNSAYTLQILTHGMGFDKSYWDLPYHNYNYSYVDYVLSLGYHTLSYDRLGLGKSSHGDAKNEIQAFLEIEALAQLTRMVRNGKMSKIKTPAKVVHVGHSFGSAQTVALSAMYPELSDALVLTGYTTSADYMPMFLSGANFQQARLNGKNSDYTAGYLKSADIGSNVYLFFYPPHFDTGLLECAEENKQPMTIGELLTITGLPAQSNFTGPVYVIDGANDVPFCGGDCLHTGGKAASIPAAAKGIFPLATAFSAYVHPNTGHAINLHYNATGAYKQINDFLGAHGLLSKSHHNDHARHHQRKDGGTKGPDL</sequence>
<keyword evidence="2" id="KW-0732">Signal</keyword>
<feature type="domain" description="AB hydrolase-1" evidence="3">
    <location>
        <begin position="99"/>
        <end position="356"/>
    </location>
</feature>
<dbReference type="AlphaFoldDB" id="A0A0A2JSB9"/>
<dbReference type="HOGENOM" id="CLU_034763_1_0_1"/>
<dbReference type="EMBL" id="JQFZ01000121">
    <property type="protein sequence ID" value="KGO58332.1"/>
    <property type="molecule type" value="Genomic_DNA"/>
</dbReference>
<organism evidence="4 5">
    <name type="scientific">Penicillium expansum</name>
    <name type="common">Blue mold rot fungus</name>
    <dbReference type="NCBI Taxonomy" id="27334"/>
    <lineage>
        <taxon>Eukaryota</taxon>
        <taxon>Fungi</taxon>
        <taxon>Dikarya</taxon>
        <taxon>Ascomycota</taxon>
        <taxon>Pezizomycotina</taxon>
        <taxon>Eurotiomycetes</taxon>
        <taxon>Eurotiomycetidae</taxon>
        <taxon>Eurotiales</taxon>
        <taxon>Aspergillaceae</taxon>
        <taxon>Penicillium</taxon>
    </lineage>
</organism>
<dbReference type="PhylomeDB" id="A0A0A2JSB9"/>
<dbReference type="InterPro" id="IPR000073">
    <property type="entry name" value="AB_hydrolase_1"/>
</dbReference>
<dbReference type="GeneID" id="27679533"/>
<evidence type="ECO:0000313" key="4">
    <source>
        <dbReference type="EMBL" id="KGO58332.1"/>
    </source>
</evidence>
<protein>
    <recommendedName>
        <fullName evidence="3">AB hydrolase-1 domain-containing protein</fullName>
    </recommendedName>
</protein>
<feature type="compositionally biased region" description="Basic residues" evidence="1">
    <location>
        <begin position="380"/>
        <end position="390"/>
    </location>
</feature>
<evidence type="ECO:0000259" key="3">
    <source>
        <dbReference type="Pfam" id="PF12697"/>
    </source>
</evidence>
<dbReference type="SUPFAM" id="SSF53474">
    <property type="entry name" value="alpha/beta-Hydrolases"/>
    <property type="match status" value="1"/>
</dbReference>
<feature type="compositionally biased region" description="Basic and acidic residues" evidence="1">
    <location>
        <begin position="391"/>
        <end position="400"/>
    </location>
</feature>
<dbReference type="GO" id="GO:0072330">
    <property type="term" value="P:monocarboxylic acid biosynthetic process"/>
    <property type="evidence" value="ECO:0007669"/>
    <property type="project" value="UniProtKB-ARBA"/>
</dbReference>
<proteinExistence type="predicted"/>
<feature type="region of interest" description="Disordered" evidence="1">
    <location>
        <begin position="380"/>
        <end position="400"/>
    </location>
</feature>
<gene>
    <name evidence="4" type="ORF">PEX2_068420</name>
</gene>
<dbReference type="GO" id="GO:0017000">
    <property type="term" value="P:antibiotic biosynthetic process"/>
    <property type="evidence" value="ECO:0007669"/>
    <property type="project" value="UniProtKB-ARBA"/>
</dbReference>
<dbReference type="OrthoDB" id="190201at2759"/>
<evidence type="ECO:0000256" key="2">
    <source>
        <dbReference type="SAM" id="SignalP"/>
    </source>
</evidence>
<dbReference type="STRING" id="27334.A0A0A2JSB9"/>
<name>A0A0A2JSB9_PENEN</name>
<reference evidence="4 5" key="1">
    <citation type="journal article" date="2015" name="Mol. Plant Microbe Interact.">
        <title>Genome, transcriptome, and functional analyses of Penicillium expansum provide new insights into secondary metabolism and pathogenicity.</title>
        <authorList>
            <person name="Ballester A.R."/>
            <person name="Marcet-Houben M."/>
            <person name="Levin E."/>
            <person name="Sela N."/>
            <person name="Selma-Lazaro C."/>
            <person name="Carmona L."/>
            <person name="Wisniewski M."/>
            <person name="Droby S."/>
            <person name="Gonzalez-Candelas L."/>
            <person name="Gabaldon T."/>
        </authorList>
    </citation>
    <scope>NUCLEOTIDE SEQUENCE [LARGE SCALE GENOMIC DNA]</scope>
    <source>
        <strain evidence="4 5">MD-8</strain>
    </source>
</reference>
<dbReference type="InterPro" id="IPR029058">
    <property type="entry name" value="AB_hydrolase_fold"/>
</dbReference>
<dbReference type="RefSeq" id="XP_016599826.1">
    <property type="nucleotide sequence ID" value="XM_016744113.1"/>
</dbReference>
<dbReference type="Proteomes" id="UP000030143">
    <property type="component" value="Unassembled WGS sequence"/>
</dbReference>
<feature type="signal peptide" evidence="2">
    <location>
        <begin position="1"/>
        <end position="18"/>
    </location>
</feature>
<feature type="chain" id="PRO_5009752691" description="AB hydrolase-1 domain-containing protein" evidence="2">
    <location>
        <begin position="19"/>
        <end position="400"/>
    </location>
</feature>
<accession>A0A0A2JSB9</accession>
<dbReference type="Pfam" id="PF12697">
    <property type="entry name" value="Abhydrolase_6"/>
    <property type="match status" value="1"/>
</dbReference>